<organism evidence="2">
    <name type="scientific">Fagus sylvatica</name>
    <name type="common">Beechnut</name>
    <dbReference type="NCBI Taxonomy" id="28930"/>
    <lineage>
        <taxon>Eukaryota</taxon>
        <taxon>Viridiplantae</taxon>
        <taxon>Streptophyta</taxon>
        <taxon>Embryophyta</taxon>
        <taxon>Tracheophyta</taxon>
        <taxon>Spermatophyta</taxon>
        <taxon>Magnoliopsida</taxon>
        <taxon>eudicotyledons</taxon>
        <taxon>Gunneridae</taxon>
        <taxon>Pentapetalae</taxon>
        <taxon>rosids</taxon>
        <taxon>fabids</taxon>
        <taxon>Fagales</taxon>
        <taxon>Fagaceae</taxon>
        <taxon>Fagus</taxon>
    </lineage>
</organism>
<evidence type="ECO:0000313" key="2">
    <source>
        <dbReference type="EMBL" id="SPC97574.1"/>
    </source>
</evidence>
<sequence>MIDMNLLFLEVKFQSGLPIKIGIKVDTRGPGLEVKKLDFHMVYKKDIEDLNRITAQCSNNNITPYDDIDVLHHNFDNSMVAAEGNKIKRSRDEYDGAGPSGEGSSNDVPHAKRIETLPGPRNTKIENGTGQFCGRAKMHVLGTRRAHRGQHGMLPACQAVGNRHAIAFREEGNAMGCHGKLCQGNAMGSQGHASNAKAMPWQAKAMACNGMGCQGHAANLFS</sequence>
<protein>
    <submittedName>
        <fullName evidence="2">Uncharacterized protein</fullName>
    </submittedName>
</protein>
<dbReference type="AlphaFoldDB" id="A0A2N9GEL4"/>
<feature type="region of interest" description="Disordered" evidence="1">
    <location>
        <begin position="84"/>
        <end position="129"/>
    </location>
</feature>
<dbReference type="EMBL" id="OIVN01001779">
    <property type="protein sequence ID" value="SPC97574.1"/>
    <property type="molecule type" value="Genomic_DNA"/>
</dbReference>
<reference evidence="2" key="1">
    <citation type="submission" date="2018-02" db="EMBL/GenBank/DDBJ databases">
        <authorList>
            <person name="Cohen D.B."/>
            <person name="Kent A.D."/>
        </authorList>
    </citation>
    <scope>NUCLEOTIDE SEQUENCE</scope>
</reference>
<evidence type="ECO:0000256" key="1">
    <source>
        <dbReference type="SAM" id="MobiDB-lite"/>
    </source>
</evidence>
<gene>
    <name evidence="2" type="ORF">FSB_LOCUS25456</name>
</gene>
<name>A0A2N9GEL4_FAGSY</name>
<proteinExistence type="predicted"/>
<accession>A0A2N9GEL4</accession>